<comment type="subcellular location">
    <subcellularLocation>
        <location evidence="1">Nucleus</location>
        <location evidence="1">Nucleolus</location>
    </subcellularLocation>
</comment>
<comment type="similarity">
    <text evidence="2">Belongs to the NOP16 family.</text>
</comment>
<keyword evidence="7" id="KW-1185">Reference proteome</keyword>
<evidence type="ECO:0000256" key="3">
    <source>
        <dbReference type="ARBA" id="ARBA00015522"/>
    </source>
</evidence>
<evidence type="ECO:0000256" key="4">
    <source>
        <dbReference type="ARBA" id="ARBA00023242"/>
    </source>
</evidence>
<reference evidence="6" key="1">
    <citation type="submission" date="2020-02" db="EMBL/GenBank/DDBJ databases">
        <authorList>
            <person name="Scholz U."/>
            <person name="Mascher M."/>
            <person name="Fiebig A."/>
        </authorList>
    </citation>
    <scope>NUCLEOTIDE SEQUENCE</scope>
</reference>
<evidence type="ECO:0000256" key="2">
    <source>
        <dbReference type="ARBA" id="ARBA00008479"/>
    </source>
</evidence>
<organism evidence="6 7">
    <name type="scientific">Spirodela intermedia</name>
    <name type="common">Intermediate duckweed</name>
    <dbReference type="NCBI Taxonomy" id="51605"/>
    <lineage>
        <taxon>Eukaryota</taxon>
        <taxon>Viridiplantae</taxon>
        <taxon>Streptophyta</taxon>
        <taxon>Embryophyta</taxon>
        <taxon>Tracheophyta</taxon>
        <taxon>Spermatophyta</taxon>
        <taxon>Magnoliopsida</taxon>
        <taxon>Liliopsida</taxon>
        <taxon>Araceae</taxon>
        <taxon>Lemnoideae</taxon>
        <taxon>Spirodela</taxon>
    </lineage>
</organism>
<feature type="region of interest" description="Disordered" evidence="5">
    <location>
        <begin position="93"/>
        <end position="115"/>
    </location>
</feature>
<dbReference type="GO" id="GO:0005730">
    <property type="term" value="C:nucleolus"/>
    <property type="evidence" value="ECO:0007669"/>
    <property type="project" value="UniProtKB-SubCell"/>
</dbReference>
<sequence>MGRSRRKYKQSRAKVRCALPKKKPGVFKPAFAIPRELLAGAGNGDEEAGKRKWDEKASVIQNYRNFGVVANPNLLGVRFRTPQVVLCPSLQVPSSGAGNGRGPISEFDPIDSGSDLEADDLKSALGKKRRDGKSAPVQPLTTIQRVHIARLIAKHGDDYQAMSLDIELNAMQHTVAELKKLCRRFNVRSGRLARAIEERNPSAALLERE</sequence>
<dbReference type="PANTHER" id="PTHR13243:SF1">
    <property type="entry name" value="NUCLEOLAR PROTEIN 16"/>
    <property type="match status" value="1"/>
</dbReference>
<evidence type="ECO:0000256" key="5">
    <source>
        <dbReference type="SAM" id="MobiDB-lite"/>
    </source>
</evidence>
<keyword evidence="4" id="KW-0539">Nucleus</keyword>
<dbReference type="PANTHER" id="PTHR13243">
    <property type="entry name" value="HSPC111 PROTEIN-RELATED"/>
    <property type="match status" value="1"/>
</dbReference>
<proteinExistence type="inferred from homology"/>
<dbReference type="AlphaFoldDB" id="A0A7I8JYF2"/>
<evidence type="ECO:0000313" key="7">
    <source>
        <dbReference type="Proteomes" id="UP000663760"/>
    </source>
</evidence>
<dbReference type="Pfam" id="PF09420">
    <property type="entry name" value="Nop16"/>
    <property type="match status" value="2"/>
</dbReference>
<dbReference type="GO" id="GO:0042273">
    <property type="term" value="P:ribosomal large subunit biogenesis"/>
    <property type="evidence" value="ECO:0007669"/>
    <property type="project" value="TreeGrafter"/>
</dbReference>
<evidence type="ECO:0000256" key="1">
    <source>
        <dbReference type="ARBA" id="ARBA00004604"/>
    </source>
</evidence>
<dbReference type="EMBL" id="LR746264">
    <property type="protein sequence ID" value="CAA7388822.1"/>
    <property type="molecule type" value="Genomic_DNA"/>
</dbReference>
<accession>A0A7I8JYF2</accession>
<evidence type="ECO:0000313" key="6">
    <source>
        <dbReference type="EMBL" id="CAA7388822.1"/>
    </source>
</evidence>
<dbReference type="InterPro" id="IPR019002">
    <property type="entry name" value="Ribosome_biogenesis_Nop16"/>
</dbReference>
<name>A0A7I8JYF2_SPIIN</name>
<protein>
    <recommendedName>
        <fullName evidence="3">Nucleolar protein 16</fullName>
    </recommendedName>
</protein>
<dbReference type="OrthoDB" id="285729at2759"/>
<gene>
    <name evidence="6" type="ORF">SI8410_01000980</name>
</gene>
<dbReference type="Proteomes" id="UP000663760">
    <property type="component" value="Chromosome 1"/>
</dbReference>